<keyword evidence="2" id="KW-1185">Reference proteome</keyword>
<comment type="caution">
    <text evidence="1">The sequence shown here is derived from an EMBL/GenBank/DDBJ whole genome shotgun (WGS) entry which is preliminary data.</text>
</comment>
<sequence>MLALECSVLVEVEYAWKPGSYLVLPDFGAAPACSSPEDSWSSPTMDLASSDVVDEPLINLITATSSIVHFSPDGKEAFGDIAFSPLNMAGLQGYSVSAGVASISYADILKRGSHSKEVDELDTCGAYQLPITDVDRLEVLGGSFCQEGNVGCPALGFALCSLEVFPETEQFDSSILNRQPKLGHSYQLVTDDH</sequence>
<gene>
    <name evidence="1" type="ORF">Nepgr_001101</name>
</gene>
<accession>A0AAD3P4Q5</accession>
<organism evidence="1 2">
    <name type="scientific">Nepenthes gracilis</name>
    <name type="common">Slender pitcher plant</name>
    <dbReference type="NCBI Taxonomy" id="150966"/>
    <lineage>
        <taxon>Eukaryota</taxon>
        <taxon>Viridiplantae</taxon>
        <taxon>Streptophyta</taxon>
        <taxon>Embryophyta</taxon>
        <taxon>Tracheophyta</taxon>
        <taxon>Spermatophyta</taxon>
        <taxon>Magnoliopsida</taxon>
        <taxon>eudicotyledons</taxon>
        <taxon>Gunneridae</taxon>
        <taxon>Pentapetalae</taxon>
        <taxon>Caryophyllales</taxon>
        <taxon>Nepenthaceae</taxon>
        <taxon>Nepenthes</taxon>
    </lineage>
</organism>
<dbReference type="EMBL" id="BSYO01000001">
    <property type="protein sequence ID" value="GMG99261.1"/>
    <property type="molecule type" value="Genomic_DNA"/>
</dbReference>
<name>A0AAD3P4Q5_NEPGR</name>
<protein>
    <submittedName>
        <fullName evidence="1">Uncharacterized protein</fullName>
    </submittedName>
</protein>
<evidence type="ECO:0000313" key="2">
    <source>
        <dbReference type="Proteomes" id="UP001279734"/>
    </source>
</evidence>
<evidence type="ECO:0000313" key="1">
    <source>
        <dbReference type="EMBL" id="GMG99261.1"/>
    </source>
</evidence>
<proteinExistence type="predicted"/>
<dbReference type="AlphaFoldDB" id="A0AAD3P4Q5"/>
<dbReference type="Proteomes" id="UP001279734">
    <property type="component" value="Unassembled WGS sequence"/>
</dbReference>
<reference evidence="1" key="1">
    <citation type="submission" date="2023-05" db="EMBL/GenBank/DDBJ databases">
        <title>Nepenthes gracilis genome sequencing.</title>
        <authorList>
            <person name="Fukushima K."/>
        </authorList>
    </citation>
    <scope>NUCLEOTIDE SEQUENCE</scope>
    <source>
        <strain evidence="1">SING2019-196</strain>
    </source>
</reference>